<feature type="transmembrane region" description="Helical" evidence="1">
    <location>
        <begin position="306"/>
        <end position="323"/>
    </location>
</feature>
<dbReference type="RefSeq" id="WP_213348692.1">
    <property type="nucleotide sequence ID" value="NZ_JAEDAM010000017.1"/>
</dbReference>
<evidence type="ECO:0000256" key="1">
    <source>
        <dbReference type="SAM" id="Phobius"/>
    </source>
</evidence>
<organism evidence="2 3">
    <name type="scientific">Candidatus Vampirococcus lugosii</name>
    <dbReference type="NCBI Taxonomy" id="2789015"/>
    <lineage>
        <taxon>Bacteria</taxon>
        <taxon>Candidatus Absconditibacteriota</taxon>
        <taxon>Vampirococcus</taxon>
    </lineage>
</organism>
<dbReference type="EMBL" id="JAEDAM010000017">
    <property type="protein sequence ID" value="MBS8121824.1"/>
    <property type="molecule type" value="Genomic_DNA"/>
</dbReference>
<feature type="transmembrane region" description="Helical" evidence="1">
    <location>
        <begin position="353"/>
        <end position="374"/>
    </location>
</feature>
<keyword evidence="3" id="KW-1185">Reference proteome</keyword>
<comment type="caution">
    <text evidence="2">The sequence shown here is derived from an EMBL/GenBank/DDBJ whole genome shotgun (WGS) entry which is preliminary data.</text>
</comment>
<reference evidence="2 3" key="1">
    <citation type="journal article" date="2021" name="Nat. Commun.">
        <title>Reductive evolution and unique predatory mode in the CPR bacterium Vampirococcus lugosii.</title>
        <authorList>
            <person name="Moreira D."/>
            <person name="Zivanovic Y."/>
            <person name="Lopez-Archilla A.I."/>
            <person name="Iniesto M."/>
            <person name="Lopez-Garcia P."/>
        </authorList>
    </citation>
    <scope>NUCLEOTIDE SEQUENCE [LARGE SCALE GENOMIC DNA]</scope>
    <source>
        <strain evidence="2">Chiprana</strain>
    </source>
</reference>
<proteinExistence type="predicted"/>
<keyword evidence="1" id="KW-0812">Transmembrane</keyword>
<keyword evidence="1" id="KW-1133">Transmembrane helix</keyword>
<sequence>MSSSILKDLYDAYVNKDCNKMQNLLVSLEKEEPDSPYLKKYKQMYQNICKDSQGGEYSQREGKVKIGGKAIQCTSCGNYLRMNENVKKIYQDYKNGETKQLEFACESCGTKFVWQQHNIKSIFLDNVGVGKNIDIESRNYTISSVVNYKGEWKEGDELGGLEYNEYLLVDITGEINYLSESRAYWNVGKKDETELSWKIIPIFDIQEINSGYIKTNKGDITIDEINQVKVEKIYGENTKSYTIGEEVILYYFSYSGKDYILEKESSGTQKEVGIYERKKVYLNKYNEVSYSYEPLNNLLNLKDIKNNLIIISSIVVICLSLFLIRISPIISFLILIVTYCVLYIKFKIKNIKLYFVLNLILSALFAYLSLSFFIGPKEYSFKNQDNGNYKISFDKNNILKLPDGEKKYDYGGTKNKFKDISGIKFSIKTEEDKKILNEFEKYKNNINYFNNNDKKGDIYIGNKKYPYSGGIIKNYLLDNIKLNE</sequence>
<protein>
    <submittedName>
        <fullName evidence="2">Uncharacterized protein</fullName>
    </submittedName>
</protein>
<dbReference type="Proteomes" id="UP000680365">
    <property type="component" value="Unassembled WGS sequence"/>
</dbReference>
<feature type="transmembrane region" description="Helical" evidence="1">
    <location>
        <begin position="329"/>
        <end position="346"/>
    </location>
</feature>
<evidence type="ECO:0000313" key="2">
    <source>
        <dbReference type="EMBL" id="MBS8121824.1"/>
    </source>
</evidence>
<gene>
    <name evidence="2" type="ORF">VAMP_27n55</name>
</gene>
<name>A0ABS5QLF8_9BACT</name>
<evidence type="ECO:0000313" key="3">
    <source>
        <dbReference type="Proteomes" id="UP000680365"/>
    </source>
</evidence>
<keyword evidence="1" id="KW-0472">Membrane</keyword>
<accession>A0ABS5QLF8</accession>